<dbReference type="PANTHER" id="PTHR19229">
    <property type="entry name" value="ATP-BINDING CASSETTE TRANSPORTER SUBFAMILY A ABCA"/>
    <property type="match status" value="1"/>
</dbReference>
<dbReference type="SUPFAM" id="SSF52540">
    <property type="entry name" value="P-loop containing nucleoside triphosphate hydrolases"/>
    <property type="match status" value="1"/>
</dbReference>
<gene>
    <name evidence="4" type="ORF">BT96DRAFT_1050633</name>
</gene>
<evidence type="ECO:0000313" key="5">
    <source>
        <dbReference type="Proteomes" id="UP000799118"/>
    </source>
</evidence>
<keyword evidence="4" id="KW-0378">Hydrolase</keyword>
<protein>
    <submittedName>
        <fullName evidence="4">P-loop containing nucleoside triphosphate hydrolase protein</fullName>
    </submittedName>
</protein>
<feature type="non-terminal residue" evidence="4">
    <location>
        <position position="1"/>
    </location>
</feature>
<keyword evidence="2" id="KW-0677">Repeat</keyword>
<dbReference type="GO" id="GO:0005319">
    <property type="term" value="F:lipid transporter activity"/>
    <property type="evidence" value="ECO:0007669"/>
    <property type="project" value="TreeGrafter"/>
</dbReference>
<dbReference type="EMBL" id="ML771236">
    <property type="protein sequence ID" value="KAE9382627.1"/>
    <property type="molecule type" value="Genomic_DNA"/>
</dbReference>
<dbReference type="GO" id="GO:0005524">
    <property type="term" value="F:ATP binding"/>
    <property type="evidence" value="ECO:0007669"/>
    <property type="project" value="InterPro"/>
</dbReference>
<evidence type="ECO:0000259" key="3">
    <source>
        <dbReference type="Pfam" id="PF00005"/>
    </source>
</evidence>
<dbReference type="Proteomes" id="UP000799118">
    <property type="component" value="Unassembled WGS sequence"/>
</dbReference>
<dbReference type="GO" id="GO:0016887">
    <property type="term" value="F:ATP hydrolysis activity"/>
    <property type="evidence" value="ECO:0007669"/>
    <property type="project" value="InterPro"/>
</dbReference>
<accession>A0A6A4GAX6</accession>
<dbReference type="Pfam" id="PF00005">
    <property type="entry name" value="ABC_tran"/>
    <property type="match status" value="1"/>
</dbReference>
<evidence type="ECO:0000256" key="1">
    <source>
        <dbReference type="ARBA" id="ARBA00022448"/>
    </source>
</evidence>
<organism evidence="4 5">
    <name type="scientific">Gymnopus androsaceus JB14</name>
    <dbReference type="NCBI Taxonomy" id="1447944"/>
    <lineage>
        <taxon>Eukaryota</taxon>
        <taxon>Fungi</taxon>
        <taxon>Dikarya</taxon>
        <taxon>Basidiomycota</taxon>
        <taxon>Agaricomycotina</taxon>
        <taxon>Agaricomycetes</taxon>
        <taxon>Agaricomycetidae</taxon>
        <taxon>Agaricales</taxon>
        <taxon>Marasmiineae</taxon>
        <taxon>Omphalotaceae</taxon>
        <taxon>Gymnopus</taxon>
    </lineage>
</organism>
<feature type="domain" description="ABC transporter" evidence="3">
    <location>
        <begin position="1"/>
        <end position="91"/>
    </location>
</feature>
<proteinExistence type="predicted"/>
<dbReference type="InterPro" id="IPR003439">
    <property type="entry name" value="ABC_transporter-like_ATP-bd"/>
</dbReference>
<evidence type="ECO:0000313" key="4">
    <source>
        <dbReference type="EMBL" id="KAE9382627.1"/>
    </source>
</evidence>
<dbReference type="GO" id="GO:0016020">
    <property type="term" value="C:membrane"/>
    <property type="evidence" value="ECO:0007669"/>
    <property type="project" value="InterPro"/>
</dbReference>
<reference evidence="4" key="1">
    <citation type="journal article" date="2019" name="Environ. Microbiol.">
        <title>Fungal ecological strategies reflected in gene transcription - a case study of two litter decomposers.</title>
        <authorList>
            <person name="Barbi F."/>
            <person name="Kohler A."/>
            <person name="Barry K."/>
            <person name="Baskaran P."/>
            <person name="Daum C."/>
            <person name="Fauchery L."/>
            <person name="Ihrmark K."/>
            <person name="Kuo A."/>
            <person name="LaButti K."/>
            <person name="Lipzen A."/>
            <person name="Morin E."/>
            <person name="Grigoriev I.V."/>
            <person name="Henrissat B."/>
            <person name="Lindahl B."/>
            <person name="Martin F."/>
        </authorList>
    </citation>
    <scope>NUCLEOTIDE SEQUENCE</scope>
    <source>
        <strain evidence="4">JB14</strain>
    </source>
</reference>
<dbReference type="OrthoDB" id="8061355at2759"/>
<dbReference type="InterPro" id="IPR026082">
    <property type="entry name" value="ABCA"/>
</dbReference>
<dbReference type="PANTHER" id="PTHR19229:SF36">
    <property type="entry name" value="ATP-BINDING CASSETTE SUB-FAMILY A MEMBER 2"/>
    <property type="match status" value="1"/>
</dbReference>
<sequence length="246" mass="26651">AGKSTTLSILAGLIGPTSGSVRFNTEDCVGTDKPPPGTMGIVLWKAIKWSKYSHENEDIEQLLRDCDLGAKIHSNASTLLGGQKRKLQLAIGKFVLVDEAISGVDPLSRRALWRTLTSFRKTRTIVFTTHFLDEADLLADHIAILAAPGRLTAQGSPVALKHELGAGYTIQVTFDVPMLPEKSSDASGSGTTGDLLQEIQKHAENTHISVTSPRQASYHLMSEDATVVPSVLEMLDEKKSDFKIVF</sequence>
<dbReference type="GO" id="GO:0140359">
    <property type="term" value="F:ABC-type transporter activity"/>
    <property type="evidence" value="ECO:0007669"/>
    <property type="project" value="InterPro"/>
</dbReference>
<dbReference type="InterPro" id="IPR027417">
    <property type="entry name" value="P-loop_NTPase"/>
</dbReference>
<evidence type="ECO:0000256" key="2">
    <source>
        <dbReference type="ARBA" id="ARBA00022737"/>
    </source>
</evidence>
<keyword evidence="1" id="KW-0813">Transport</keyword>
<dbReference type="Gene3D" id="3.40.50.300">
    <property type="entry name" value="P-loop containing nucleotide triphosphate hydrolases"/>
    <property type="match status" value="1"/>
</dbReference>
<dbReference type="AlphaFoldDB" id="A0A6A4GAX6"/>
<keyword evidence="5" id="KW-1185">Reference proteome</keyword>
<name>A0A6A4GAX6_9AGAR</name>